<evidence type="ECO:0000313" key="3">
    <source>
        <dbReference type="Proteomes" id="UP000075544"/>
    </source>
</evidence>
<dbReference type="Proteomes" id="UP000075544">
    <property type="component" value="Unassembled WGS sequence"/>
</dbReference>
<comment type="caution">
    <text evidence="2">The sequence shown here is derived from an EMBL/GenBank/DDBJ whole genome shotgun (WGS) entry which is preliminary data.</text>
</comment>
<dbReference type="PATRIC" id="fig|52133.19.peg.686"/>
<keyword evidence="1" id="KW-0812">Transmembrane</keyword>
<proteinExistence type="predicted"/>
<dbReference type="EMBL" id="JRHX01000029">
    <property type="protein sequence ID" value="KXZ72277.1"/>
    <property type="molecule type" value="Genomic_DNA"/>
</dbReference>
<feature type="transmembrane region" description="Helical" evidence="1">
    <location>
        <begin position="22"/>
        <end position="44"/>
    </location>
</feature>
<evidence type="ECO:0000256" key="1">
    <source>
        <dbReference type="SAM" id="Phobius"/>
    </source>
</evidence>
<name>A0A150HZH9_9GAMM</name>
<accession>A0A150HZH9</accession>
<keyword evidence="1" id="KW-1133">Transmembrane helix</keyword>
<feature type="transmembrane region" description="Helical" evidence="1">
    <location>
        <begin position="132"/>
        <end position="155"/>
    </location>
</feature>
<evidence type="ECO:0000313" key="2">
    <source>
        <dbReference type="EMBL" id="KXZ72277.1"/>
    </source>
</evidence>
<keyword evidence="1" id="KW-0472">Membrane</keyword>
<gene>
    <name evidence="2" type="ORF">AVENLUH13518_00665</name>
</gene>
<protein>
    <recommendedName>
        <fullName evidence="4">DUF3899 domain-containing protein</fullName>
    </recommendedName>
</protein>
<organism evidence="2 3">
    <name type="scientific">Acinetobacter venetianus</name>
    <dbReference type="NCBI Taxonomy" id="52133"/>
    <lineage>
        <taxon>Bacteria</taxon>
        <taxon>Pseudomonadati</taxon>
        <taxon>Pseudomonadota</taxon>
        <taxon>Gammaproteobacteria</taxon>
        <taxon>Moraxellales</taxon>
        <taxon>Moraxellaceae</taxon>
        <taxon>Acinetobacter</taxon>
    </lineage>
</organism>
<reference evidence="2 3" key="1">
    <citation type="journal article" date="2016" name="Sci. Rep.">
        <title>Genomic and phenotypic characterization of the species Acinetobacter venetianus.</title>
        <authorList>
            <person name="Fondi M."/>
            <person name="Maida I."/>
            <person name="Perrin E."/>
            <person name="Orlandini V."/>
            <person name="La Torre L."/>
            <person name="Bosi E."/>
            <person name="Negroni A."/>
            <person name="Zanaroli G."/>
            <person name="Fava F."/>
            <person name="Decorosi F."/>
            <person name="Giovannetti L."/>
            <person name="Viti C."/>
            <person name="Vaneechoutte M."/>
            <person name="Dijkshoorn L."/>
            <person name="Fani R."/>
        </authorList>
    </citation>
    <scope>NUCLEOTIDE SEQUENCE [LARGE SCALE GENOMIC DNA]</scope>
    <source>
        <strain evidence="2 3">LUH13518</strain>
    </source>
</reference>
<dbReference type="AlphaFoldDB" id="A0A150HZH9"/>
<evidence type="ECO:0008006" key="4">
    <source>
        <dbReference type="Google" id="ProtNLM"/>
    </source>
</evidence>
<sequence length="158" mass="18715">MLGFFEDLKNIGIRDIIVTDDIFLVCVFLIIPFDVFLLLFTYIYNKIYIKKNKRDFLVFFFGEKGGEDFSRVGGDLVVVAYWFLIYYSNYKTFSAKLHFPSINDEKNKPIPIIPNTYRENVKLFEEKHKNWLLINLSSLYLGFVLGSIFLVYGFFFMD</sequence>
<dbReference type="RefSeq" id="WP_061523983.1">
    <property type="nucleotide sequence ID" value="NZ_JRHX01000029.1"/>
</dbReference>